<sequence>MSIILQVVECGGLASAEHNPGVLGCKPQLHQQDKLLRVFTKADMGSDTGGAEIQAAAFGGYASLLPPSETSTRVAHAQNTTLPGPFAAAFSSSFALRPAAFCVTDCHGCCGIACATLYRCQLCQRRQCCHLHLNCSTVELVMRSSPPS</sequence>
<comment type="caution">
    <text evidence="1">The sequence shown here is derived from an EMBL/GenBank/DDBJ whole genome shotgun (WGS) entry which is preliminary data.</text>
</comment>
<organism evidence="1 2">
    <name type="scientific">Rhipicephalus sanguineus</name>
    <name type="common">Brown dog tick</name>
    <name type="synonym">Ixodes sanguineus</name>
    <dbReference type="NCBI Taxonomy" id="34632"/>
    <lineage>
        <taxon>Eukaryota</taxon>
        <taxon>Metazoa</taxon>
        <taxon>Ecdysozoa</taxon>
        <taxon>Arthropoda</taxon>
        <taxon>Chelicerata</taxon>
        <taxon>Arachnida</taxon>
        <taxon>Acari</taxon>
        <taxon>Parasitiformes</taxon>
        <taxon>Ixodida</taxon>
        <taxon>Ixodoidea</taxon>
        <taxon>Ixodidae</taxon>
        <taxon>Rhipicephalinae</taxon>
        <taxon>Rhipicephalus</taxon>
        <taxon>Rhipicephalus</taxon>
    </lineage>
</organism>
<evidence type="ECO:0000313" key="2">
    <source>
        <dbReference type="Proteomes" id="UP000821837"/>
    </source>
</evidence>
<name>A0A9D4TAG4_RHISA</name>
<dbReference type="VEuPathDB" id="VectorBase:RSAN_035638"/>
<accession>A0A9D4TAG4</accession>
<dbReference type="AlphaFoldDB" id="A0A9D4TAG4"/>
<dbReference type="EMBL" id="JABSTV010001245">
    <property type="protein sequence ID" value="KAH7983870.1"/>
    <property type="molecule type" value="Genomic_DNA"/>
</dbReference>
<evidence type="ECO:0000313" key="1">
    <source>
        <dbReference type="EMBL" id="KAH7983870.1"/>
    </source>
</evidence>
<keyword evidence="2" id="KW-1185">Reference proteome</keyword>
<reference evidence="1" key="2">
    <citation type="submission" date="2021-09" db="EMBL/GenBank/DDBJ databases">
        <authorList>
            <person name="Jia N."/>
            <person name="Wang J."/>
            <person name="Shi W."/>
            <person name="Du L."/>
            <person name="Sun Y."/>
            <person name="Zhan W."/>
            <person name="Jiang J."/>
            <person name="Wang Q."/>
            <person name="Zhang B."/>
            <person name="Ji P."/>
            <person name="Sakyi L.B."/>
            <person name="Cui X."/>
            <person name="Yuan T."/>
            <person name="Jiang B."/>
            <person name="Yang W."/>
            <person name="Lam T.T.-Y."/>
            <person name="Chang Q."/>
            <person name="Ding S."/>
            <person name="Wang X."/>
            <person name="Zhu J."/>
            <person name="Ruan X."/>
            <person name="Zhao L."/>
            <person name="Wei J."/>
            <person name="Que T."/>
            <person name="Du C."/>
            <person name="Cheng J."/>
            <person name="Dai P."/>
            <person name="Han X."/>
            <person name="Huang E."/>
            <person name="Gao Y."/>
            <person name="Liu J."/>
            <person name="Shao H."/>
            <person name="Ye R."/>
            <person name="Li L."/>
            <person name="Wei W."/>
            <person name="Wang X."/>
            <person name="Wang C."/>
            <person name="Huo Q."/>
            <person name="Li W."/>
            <person name="Guo W."/>
            <person name="Chen H."/>
            <person name="Chen S."/>
            <person name="Zhou L."/>
            <person name="Zhou L."/>
            <person name="Ni X."/>
            <person name="Tian J."/>
            <person name="Zhou Y."/>
            <person name="Sheng Y."/>
            <person name="Liu T."/>
            <person name="Pan Y."/>
            <person name="Xia L."/>
            <person name="Li J."/>
            <person name="Zhao F."/>
            <person name="Cao W."/>
        </authorList>
    </citation>
    <scope>NUCLEOTIDE SEQUENCE</scope>
    <source>
        <strain evidence="1">Rsan-2018</strain>
        <tissue evidence="1">Larvae</tissue>
    </source>
</reference>
<reference evidence="1" key="1">
    <citation type="journal article" date="2020" name="Cell">
        <title>Large-Scale Comparative Analyses of Tick Genomes Elucidate Their Genetic Diversity and Vector Capacities.</title>
        <authorList>
            <consortium name="Tick Genome and Microbiome Consortium (TIGMIC)"/>
            <person name="Jia N."/>
            <person name="Wang J."/>
            <person name="Shi W."/>
            <person name="Du L."/>
            <person name="Sun Y."/>
            <person name="Zhan W."/>
            <person name="Jiang J.F."/>
            <person name="Wang Q."/>
            <person name="Zhang B."/>
            <person name="Ji P."/>
            <person name="Bell-Sakyi L."/>
            <person name="Cui X.M."/>
            <person name="Yuan T.T."/>
            <person name="Jiang B.G."/>
            <person name="Yang W.F."/>
            <person name="Lam T.T."/>
            <person name="Chang Q.C."/>
            <person name="Ding S.J."/>
            <person name="Wang X.J."/>
            <person name="Zhu J.G."/>
            <person name="Ruan X.D."/>
            <person name="Zhao L."/>
            <person name="Wei J.T."/>
            <person name="Ye R.Z."/>
            <person name="Que T.C."/>
            <person name="Du C.H."/>
            <person name="Zhou Y.H."/>
            <person name="Cheng J.X."/>
            <person name="Dai P.F."/>
            <person name="Guo W.B."/>
            <person name="Han X.H."/>
            <person name="Huang E.J."/>
            <person name="Li L.F."/>
            <person name="Wei W."/>
            <person name="Gao Y.C."/>
            <person name="Liu J.Z."/>
            <person name="Shao H.Z."/>
            <person name="Wang X."/>
            <person name="Wang C.C."/>
            <person name="Yang T.C."/>
            <person name="Huo Q.B."/>
            <person name="Li W."/>
            <person name="Chen H.Y."/>
            <person name="Chen S.E."/>
            <person name="Zhou L.G."/>
            <person name="Ni X.B."/>
            <person name="Tian J.H."/>
            <person name="Sheng Y."/>
            <person name="Liu T."/>
            <person name="Pan Y.S."/>
            <person name="Xia L.Y."/>
            <person name="Li J."/>
            <person name="Zhao F."/>
            <person name="Cao W.C."/>
        </authorList>
    </citation>
    <scope>NUCLEOTIDE SEQUENCE</scope>
    <source>
        <strain evidence="1">Rsan-2018</strain>
    </source>
</reference>
<proteinExistence type="predicted"/>
<gene>
    <name evidence="1" type="ORF">HPB52_014957</name>
</gene>
<protein>
    <submittedName>
        <fullName evidence="1">Uncharacterized protein</fullName>
    </submittedName>
</protein>
<dbReference type="Proteomes" id="UP000821837">
    <property type="component" value="Chromosome 1"/>
</dbReference>